<dbReference type="AlphaFoldDB" id="A0A8C4QNL2"/>
<organism evidence="2 3">
    <name type="scientific">Eptatretus burgeri</name>
    <name type="common">Inshore hagfish</name>
    <dbReference type="NCBI Taxonomy" id="7764"/>
    <lineage>
        <taxon>Eukaryota</taxon>
        <taxon>Metazoa</taxon>
        <taxon>Chordata</taxon>
        <taxon>Craniata</taxon>
        <taxon>Vertebrata</taxon>
        <taxon>Cyclostomata</taxon>
        <taxon>Myxini</taxon>
        <taxon>Myxiniformes</taxon>
        <taxon>Myxinidae</taxon>
        <taxon>Eptatretinae</taxon>
        <taxon>Eptatretus</taxon>
    </lineage>
</organism>
<dbReference type="InterPro" id="IPR054109">
    <property type="entry name" value="UBA_8"/>
</dbReference>
<protein>
    <recommendedName>
        <fullName evidence="1">UBA-like domain-containing protein</fullName>
    </recommendedName>
</protein>
<evidence type="ECO:0000313" key="3">
    <source>
        <dbReference type="Proteomes" id="UP000694388"/>
    </source>
</evidence>
<reference evidence="2" key="2">
    <citation type="submission" date="2025-09" db="UniProtKB">
        <authorList>
            <consortium name="Ensembl"/>
        </authorList>
    </citation>
    <scope>IDENTIFICATION</scope>
</reference>
<accession>A0A8C4QNL2</accession>
<proteinExistence type="predicted"/>
<dbReference type="OMA" id="AARWQFE"/>
<dbReference type="Ensembl" id="ENSEBUT00000018830.1">
    <property type="protein sequence ID" value="ENSEBUP00000018255.1"/>
    <property type="gene ID" value="ENSEBUG00000011394.1"/>
</dbReference>
<evidence type="ECO:0000259" key="1">
    <source>
        <dbReference type="Pfam" id="PF22566"/>
    </source>
</evidence>
<dbReference type="Proteomes" id="UP000694388">
    <property type="component" value="Unplaced"/>
</dbReference>
<name>A0A8C4QNL2_EPTBU</name>
<evidence type="ECO:0000313" key="2">
    <source>
        <dbReference type="Ensembl" id="ENSEBUP00000018255.1"/>
    </source>
</evidence>
<dbReference type="InterPro" id="IPR039310">
    <property type="entry name" value="UBALD1/2"/>
</dbReference>
<feature type="domain" description="UBA-like" evidence="1">
    <location>
        <begin position="11"/>
        <end position="40"/>
    </location>
</feature>
<dbReference type="Gene3D" id="1.10.8.10">
    <property type="entry name" value="DNA helicase RuvA subunit, C-terminal domain"/>
    <property type="match status" value="1"/>
</dbReference>
<keyword evidence="3" id="KW-1185">Reference proteome</keyword>
<reference evidence="2" key="1">
    <citation type="submission" date="2025-08" db="UniProtKB">
        <authorList>
            <consortium name="Ensembl"/>
        </authorList>
    </citation>
    <scope>IDENTIFICATION</scope>
</reference>
<sequence>MSANIEELRRQILVGQFVGITGCASEQARQLLQAARWQFEDSRLNAHSQTGVCSSIQFNEG</sequence>
<dbReference type="PANTHER" id="PTHR31993:SF4">
    <property type="entry name" value="UBA-LIKE DOMAIN-CONTAINING PROTEIN"/>
    <property type="match status" value="1"/>
</dbReference>
<dbReference type="PANTHER" id="PTHR31993">
    <property type="entry name" value="UBA-LIKE DOMAIN-CONTAINING PROTEIN 2"/>
    <property type="match status" value="1"/>
</dbReference>
<dbReference type="Pfam" id="PF22566">
    <property type="entry name" value="UBA_8"/>
    <property type="match status" value="1"/>
</dbReference>